<organism evidence="2 3">
    <name type="scientific">Sporothrix eucalyptigena</name>
    <dbReference type="NCBI Taxonomy" id="1812306"/>
    <lineage>
        <taxon>Eukaryota</taxon>
        <taxon>Fungi</taxon>
        <taxon>Dikarya</taxon>
        <taxon>Ascomycota</taxon>
        <taxon>Pezizomycotina</taxon>
        <taxon>Sordariomycetes</taxon>
        <taxon>Sordariomycetidae</taxon>
        <taxon>Ophiostomatales</taxon>
        <taxon>Ophiostomataceae</taxon>
        <taxon>Sporothrix</taxon>
    </lineage>
</organism>
<keyword evidence="3" id="KW-1185">Reference proteome</keyword>
<dbReference type="EMBL" id="CAWUHD010000010">
    <property type="protein sequence ID" value="CAK7212854.1"/>
    <property type="molecule type" value="Genomic_DNA"/>
</dbReference>
<accession>A0ABP0B007</accession>
<protein>
    <recommendedName>
        <fullName evidence="1">Ubiquitin-like domain-containing protein</fullName>
    </recommendedName>
</protein>
<dbReference type="PANTHER" id="PTHR38886">
    <property type="entry name" value="SESA DOMAIN-CONTAINING PROTEIN"/>
    <property type="match status" value="1"/>
</dbReference>
<dbReference type="Proteomes" id="UP001642482">
    <property type="component" value="Unassembled WGS sequence"/>
</dbReference>
<evidence type="ECO:0000313" key="3">
    <source>
        <dbReference type="Proteomes" id="UP001642482"/>
    </source>
</evidence>
<sequence>MSFGYGVGDVIAVLGLVKRAADEIRHYRDAPRHFQQLQGELDIYHTTIQSILAIEPASLESFAIVQRMRCIALFSRLPLQRFIDILHAKEGVLGHHGTARSLSSIGTRLHWSMVDRKDVGALRDTLFSGLLAINVLQGRLLEYKLGPEFVRLAAAESRHLAVFAHELELLRDTAEKAPKAITDLKSAIEQRDLSNASRLDSIRQDMSVVQSNITTIETTFDAAAVFGRDLGNKLLTTLGRILTVVTQLLKIIKVLAKTSQKVLRNVSEGVSILLDIRKEMKRLARSIDTMPIHIGLELIRFDDMFGESWALPFQACTEWQSVEVMINTVIFANKRPGHAAILTGEFYLTTADDNTIIFKTAWNHYITPGMHIKQYLSEKGLLAMVDSCTLQEWTAVAVAKPDPPEGCVW</sequence>
<reference evidence="2 3" key="1">
    <citation type="submission" date="2024-01" db="EMBL/GenBank/DDBJ databases">
        <authorList>
            <person name="Allen C."/>
            <person name="Tagirdzhanova G."/>
        </authorList>
    </citation>
    <scope>NUCLEOTIDE SEQUENCE [LARGE SCALE GENOMIC DNA]</scope>
</reference>
<proteinExistence type="predicted"/>
<evidence type="ECO:0000313" key="2">
    <source>
        <dbReference type="EMBL" id="CAK7212854.1"/>
    </source>
</evidence>
<comment type="caution">
    <text evidence="2">The sequence shown here is derived from an EMBL/GenBank/DDBJ whole genome shotgun (WGS) entry which is preliminary data.</text>
</comment>
<dbReference type="PANTHER" id="PTHR38886:SF1">
    <property type="entry name" value="NACHT-NTPASE AND P-LOOP NTPASES N-TERMINAL DOMAIN-CONTAINING PROTEIN"/>
    <property type="match status" value="1"/>
</dbReference>
<gene>
    <name evidence="2" type="ORF">SEUCBS140593_001648</name>
</gene>
<dbReference type="Pfam" id="PF22893">
    <property type="entry name" value="ULD_2"/>
    <property type="match status" value="1"/>
</dbReference>
<evidence type="ECO:0000259" key="1">
    <source>
        <dbReference type="Pfam" id="PF22893"/>
    </source>
</evidence>
<feature type="domain" description="Ubiquitin-like" evidence="1">
    <location>
        <begin position="297"/>
        <end position="374"/>
    </location>
</feature>
<name>A0ABP0B007_9PEZI</name>
<dbReference type="InterPro" id="IPR054464">
    <property type="entry name" value="ULD_fung"/>
</dbReference>